<keyword evidence="11 12" id="KW-0407">Ion channel</keyword>
<comment type="function">
    <text evidence="12">Structural component of the gap junctions.</text>
</comment>
<evidence type="ECO:0000256" key="4">
    <source>
        <dbReference type="ARBA" id="ARBA00022475"/>
    </source>
</evidence>
<protein>
    <recommendedName>
        <fullName evidence="12">Innexin</fullName>
    </recommendedName>
</protein>
<proteinExistence type="inferred from homology"/>
<sequence length="130" mass="14678">MLELFGDIKHILSSQSNCTIDGLIQKLHYRATCAFLVGACITLAARQFVGNPISCIFSNEIPEEVFNTYCWIHSTYTVVSAFKKKVGIEVAYPGVENSRGENEEMKTCRFYQWVSFCLLFQAILCFSILG</sequence>
<dbReference type="AlphaFoldDB" id="A0A8D8U2P4"/>
<evidence type="ECO:0000256" key="8">
    <source>
        <dbReference type="ARBA" id="ARBA00022989"/>
    </source>
</evidence>
<evidence type="ECO:0000256" key="2">
    <source>
        <dbReference type="ARBA" id="ARBA00004651"/>
    </source>
</evidence>
<evidence type="ECO:0000256" key="7">
    <source>
        <dbReference type="ARBA" id="ARBA00022949"/>
    </source>
</evidence>
<evidence type="ECO:0000256" key="5">
    <source>
        <dbReference type="ARBA" id="ARBA00022692"/>
    </source>
</evidence>
<accession>A0A8D8U2P4</accession>
<dbReference type="PROSITE" id="PS51013">
    <property type="entry name" value="PANNEXIN"/>
    <property type="match status" value="1"/>
</dbReference>
<name>A0A8D8U2P4_9HEMI</name>
<dbReference type="Pfam" id="PF00876">
    <property type="entry name" value="Innexin"/>
    <property type="match status" value="1"/>
</dbReference>
<dbReference type="GO" id="GO:0005243">
    <property type="term" value="F:gap junction channel activity"/>
    <property type="evidence" value="ECO:0007669"/>
    <property type="project" value="TreeGrafter"/>
</dbReference>
<evidence type="ECO:0000256" key="3">
    <source>
        <dbReference type="ARBA" id="ARBA00022448"/>
    </source>
</evidence>
<gene>
    <name evidence="12" type="primary">inx</name>
</gene>
<dbReference type="GO" id="GO:0005886">
    <property type="term" value="C:plasma membrane"/>
    <property type="evidence" value="ECO:0007669"/>
    <property type="project" value="UniProtKB-SubCell"/>
</dbReference>
<organism evidence="13">
    <name type="scientific">Cacopsylla melanoneura</name>
    <dbReference type="NCBI Taxonomy" id="428564"/>
    <lineage>
        <taxon>Eukaryota</taxon>
        <taxon>Metazoa</taxon>
        <taxon>Ecdysozoa</taxon>
        <taxon>Arthropoda</taxon>
        <taxon>Hexapoda</taxon>
        <taxon>Insecta</taxon>
        <taxon>Pterygota</taxon>
        <taxon>Neoptera</taxon>
        <taxon>Paraneoptera</taxon>
        <taxon>Hemiptera</taxon>
        <taxon>Sternorrhyncha</taxon>
        <taxon>Psylloidea</taxon>
        <taxon>Psyllidae</taxon>
        <taxon>Psyllinae</taxon>
        <taxon>Cacopsylla</taxon>
    </lineage>
</organism>
<dbReference type="GO" id="GO:0034220">
    <property type="term" value="P:monoatomic ion transmembrane transport"/>
    <property type="evidence" value="ECO:0007669"/>
    <property type="project" value="UniProtKB-KW"/>
</dbReference>
<comment type="subcellular location">
    <subcellularLocation>
        <location evidence="1">Cell junction</location>
        <location evidence="1">Gap junction</location>
    </subcellularLocation>
    <subcellularLocation>
        <location evidence="2 12">Cell membrane</location>
        <topology evidence="2 12">Multi-pass membrane protein</topology>
    </subcellularLocation>
</comment>
<comment type="similarity">
    <text evidence="12">Belongs to the pannexin family.</text>
</comment>
<keyword evidence="6" id="KW-0303">Gap junction</keyword>
<evidence type="ECO:0000256" key="11">
    <source>
        <dbReference type="ARBA" id="ARBA00023303"/>
    </source>
</evidence>
<dbReference type="PANTHER" id="PTHR11893:SF36">
    <property type="entry name" value="INNEXIN-5"/>
    <property type="match status" value="1"/>
</dbReference>
<reference evidence="13" key="1">
    <citation type="submission" date="2021-05" db="EMBL/GenBank/DDBJ databases">
        <authorList>
            <person name="Alioto T."/>
            <person name="Alioto T."/>
            <person name="Gomez Garrido J."/>
        </authorList>
    </citation>
    <scope>NUCLEOTIDE SEQUENCE</scope>
</reference>
<keyword evidence="3 12" id="KW-0813">Transport</keyword>
<evidence type="ECO:0000256" key="12">
    <source>
        <dbReference type="RuleBase" id="RU010713"/>
    </source>
</evidence>
<keyword evidence="4" id="KW-1003">Cell membrane</keyword>
<keyword evidence="10" id="KW-0472">Membrane</keyword>
<keyword evidence="7" id="KW-0965">Cell junction</keyword>
<keyword evidence="5" id="KW-0812">Transmembrane</keyword>
<dbReference type="PRINTS" id="PR01262">
    <property type="entry name" value="INNEXIN"/>
</dbReference>
<dbReference type="GO" id="GO:0005921">
    <property type="term" value="C:gap junction"/>
    <property type="evidence" value="ECO:0007669"/>
    <property type="project" value="UniProtKB-SubCell"/>
</dbReference>
<evidence type="ECO:0000256" key="6">
    <source>
        <dbReference type="ARBA" id="ARBA00022868"/>
    </source>
</evidence>
<evidence type="ECO:0000256" key="1">
    <source>
        <dbReference type="ARBA" id="ARBA00004610"/>
    </source>
</evidence>
<dbReference type="PANTHER" id="PTHR11893">
    <property type="entry name" value="INNEXIN"/>
    <property type="match status" value="1"/>
</dbReference>
<dbReference type="InterPro" id="IPR000990">
    <property type="entry name" value="Innexin"/>
</dbReference>
<keyword evidence="9 12" id="KW-0406">Ion transport</keyword>
<dbReference type="EMBL" id="HBUF01332759">
    <property type="protein sequence ID" value="CAG6697276.1"/>
    <property type="molecule type" value="Transcribed_RNA"/>
</dbReference>
<evidence type="ECO:0000256" key="10">
    <source>
        <dbReference type="ARBA" id="ARBA00023136"/>
    </source>
</evidence>
<dbReference type="EMBL" id="HBUF01332758">
    <property type="protein sequence ID" value="CAG6697275.1"/>
    <property type="molecule type" value="Transcribed_RNA"/>
</dbReference>
<evidence type="ECO:0000313" key="13">
    <source>
        <dbReference type="EMBL" id="CAG6697276.1"/>
    </source>
</evidence>
<evidence type="ECO:0000256" key="9">
    <source>
        <dbReference type="ARBA" id="ARBA00023065"/>
    </source>
</evidence>
<keyword evidence="8" id="KW-1133">Transmembrane helix</keyword>